<dbReference type="EMBL" id="BAABLM010000005">
    <property type="protein sequence ID" value="GAA4680222.1"/>
    <property type="molecule type" value="Genomic_DNA"/>
</dbReference>
<comment type="caution">
    <text evidence="2">The sequence shown here is derived from an EMBL/GenBank/DDBJ whole genome shotgun (WGS) entry which is preliminary data.</text>
</comment>
<dbReference type="Proteomes" id="UP001501295">
    <property type="component" value="Unassembled WGS sequence"/>
</dbReference>
<reference evidence="3" key="1">
    <citation type="journal article" date="2019" name="Int. J. Syst. Evol. Microbiol.">
        <title>The Global Catalogue of Microorganisms (GCM) 10K type strain sequencing project: providing services to taxonomists for standard genome sequencing and annotation.</title>
        <authorList>
            <consortium name="The Broad Institute Genomics Platform"/>
            <consortium name="The Broad Institute Genome Sequencing Center for Infectious Disease"/>
            <person name="Wu L."/>
            <person name="Ma J."/>
        </authorList>
    </citation>
    <scope>NUCLEOTIDE SEQUENCE [LARGE SCALE GENOMIC DNA]</scope>
    <source>
        <strain evidence="3">JCM 18956</strain>
    </source>
</reference>
<name>A0ABP8W4N4_9MICO</name>
<feature type="region of interest" description="Disordered" evidence="1">
    <location>
        <begin position="97"/>
        <end position="120"/>
    </location>
</feature>
<evidence type="ECO:0000256" key="1">
    <source>
        <dbReference type="SAM" id="MobiDB-lite"/>
    </source>
</evidence>
<sequence>MDTSRYHPYELEPRAARPVLRPTTYLPVDALPIVAEGQTIGWLWWNDSDLAAQVEPVRLGGSPADPRLASATWNTALADLVARGSLPSRAVELLRSAGPDTVGAAEPNAGRPEAGDARAHVPEGAEPVRLPYRHLLHRAGSPGAVAAPAPAAHPACTQSPAGTQPPAGAQPAPSSGLDAYARDMDPALPVAYAAFETDGEVTGWLWWNDDQQALGHVANHFAASAREADGTTILGEHPWQADLRIPRSEGLPPSAAVRRLMSDEPDEAGHRIPVELPQRARSLAHLREIAGQDDYDEARVRFEADQAEAGDARRALEAAYYAEHPDEAGSPTRPPRASKPRGLFARLSARRR</sequence>
<evidence type="ECO:0000313" key="3">
    <source>
        <dbReference type="Proteomes" id="UP001501295"/>
    </source>
</evidence>
<gene>
    <name evidence="2" type="ORF">GCM10025780_26800</name>
</gene>
<accession>A0ABP8W4N4</accession>
<proteinExistence type="predicted"/>
<feature type="region of interest" description="Disordered" evidence="1">
    <location>
        <begin position="142"/>
        <end position="180"/>
    </location>
</feature>
<evidence type="ECO:0000313" key="2">
    <source>
        <dbReference type="EMBL" id="GAA4680222.1"/>
    </source>
</evidence>
<dbReference type="RefSeq" id="WP_345376407.1">
    <property type="nucleotide sequence ID" value="NZ_BAABLM010000005.1"/>
</dbReference>
<keyword evidence="3" id="KW-1185">Reference proteome</keyword>
<protein>
    <submittedName>
        <fullName evidence="2">Uncharacterized protein</fullName>
    </submittedName>
</protein>
<organism evidence="2 3">
    <name type="scientific">Frondihabitans cladoniiphilus</name>
    <dbReference type="NCBI Taxonomy" id="715785"/>
    <lineage>
        <taxon>Bacteria</taxon>
        <taxon>Bacillati</taxon>
        <taxon>Actinomycetota</taxon>
        <taxon>Actinomycetes</taxon>
        <taxon>Micrococcales</taxon>
        <taxon>Microbacteriaceae</taxon>
        <taxon>Frondihabitans</taxon>
    </lineage>
</organism>
<feature type="region of interest" description="Disordered" evidence="1">
    <location>
        <begin position="321"/>
        <end position="352"/>
    </location>
</feature>
<feature type="compositionally biased region" description="Low complexity" evidence="1">
    <location>
        <begin position="142"/>
        <end position="176"/>
    </location>
</feature>